<dbReference type="EMBL" id="JACHJH010000002">
    <property type="protein sequence ID" value="MBB4892762.1"/>
    <property type="molecule type" value="Genomic_DNA"/>
</dbReference>
<evidence type="ECO:0000256" key="1">
    <source>
        <dbReference type="SAM" id="MobiDB-lite"/>
    </source>
</evidence>
<evidence type="ECO:0000313" key="3">
    <source>
        <dbReference type="Proteomes" id="UP000556084"/>
    </source>
</evidence>
<sequence length="336" mass="36000">MGAATAHATDGRDCPPDRDGSDGPDGRDPDRDRDRDHGRGQGRGQGGRELLRPVPTAASDWSKVATVLGRQGSLLGETIYRTGYPRHDLKVVSHGVKVSAGLALGSHVAFARYSDGSSLVMGDLTVTETEMQHAIDALHAHDIMVTAVHKHLLSHTPDIWWMHVHGHGHDAVALARGMRAAFDRTGTPPGKKPGTPPRIDLDTKAMDTALGAKGSNAQGIYKSVFRRRETITDGGLLLPSGTGATTAFNFQALGGGRAAVNGDFALIADEVHQAMRLLRRGGIDLVELHNHGLADEPRLFFLHLWAVGDGVRLAKALRRAVDVTNVTPVRELDPED</sequence>
<proteinExistence type="predicted"/>
<keyword evidence="3" id="KW-1185">Reference proteome</keyword>
<dbReference type="RefSeq" id="WP_343069453.1">
    <property type="nucleotide sequence ID" value="NZ_JACHJH010000002.1"/>
</dbReference>
<feature type="region of interest" description="Disordered" evidence="1">
    <location>
        <begin position="1"/>
        <end position="56"/>
    </location>
</feature>
<comment type="caution">
    <text evidence="2">The sequence shown here is derived from an EMBL/GenBank/DDBJ whole genome shotgun (WGS) entry which is preliminary data.</text>
</comment>
<dbReference type="AlphaFoldDB" id="A0A7W7LMX5"/>
<reference evidence="2 3" key="1">
    <citation type="submission" date="2020-08" db="EMBL/GenBank/DDBJ databases">
        <title>Genomic Encyclopedia of Type Strains, Phase III (KMG-III): the genomes of soil and plant-associated and newly described type strains.</title>
        <authorList>
            <person name="Whitman W."/>
        </authorList>
    </citation>
    <scope>NUCLEOTIDE SEQUENCE [LARGE SCALE GENOMIC DNA]</scope>
    <source>
        <strain evidence="2 3">CECT 3266</strain>
    </source>
</reference>
<organism evidence="2 3">
    <name type="scientific">Streptomyces olivoverticillatus</name>
    <dbReference type="NCBI Taxonomy" id="66427"/>
    <lineage>
        <taxon>Bacteria</taxon>
        <taxon>Bacillati</taxon>
        <taxon>Actinomycetota</taxon>
        <taxon>Actinomycetes</taxon>
        <taxon>Kitasatosporales</taxon>
        <taxon>Streptomycetaceae</taxon>
        <taxon>Streptomyces</taxon>
    </lineage>
</organism>
<protein>
    <recommendedName>
        <fullName evidence="4">Peptidase M23</fullName>
    </recommendedName>
</protein>
<feature type="compositionally biased region" description="Basic and acidic residues" evidence="1">
    <location>
        <begin position="9"/>
        <end position="39"/>
    </location>
</feature>
<evidence type="ECO:0000313" key="2">
    <source>
        <dbReference type="EMBL" id="MBB4892762.1"/>
    </source>
</evidence>
<accession>A0A7W7LMX5</accession>
<name>A0A7W7LMX5_9ACTN</name>
<dbReference type="Proteomes" id="UP000556084">
    <property type="component" value="Unassembled WGS sequence"/>
</dbReference>
<dbReference type="InterPro" id="IPR011094">
    <property type="entry name" value="Uncharacterised_LppY/LpqO"/>
</dbReference>
<dbReference type="Pfam" id="PF07485">
    <property type="entry name" value="DUF1529"/>
    <property type="match status" value="2"/>
</dbReference>
<gene>
    <name evidence="2" type="ORF">FHS39_001773</name>
</gene>
<evidence type="ECO:0008006" key="4">
    <source>
        <dbReference type="Google" id="ProtNLM"/>
    </source>
</evidence>